<dbReference type="Pfam" id="PF17963">
    <property type="entry name" value="Big_9"/>
    <property type="match status" value="1"/>
</dbReference>
<evidence type="ECO:0000256" key="1">
    <source>
        <dbReference type="SAM" id="MobiDB-lite"/>
    </source>
</evidence>
<sequence>MTHAQYIGRIGALAVALGIGAAVATNPGIAPAQDTDSGSVSAGAGAPSGTSPENPAAQTSDVEASDENEPGGSGPDDITPPEMNVAADTTDTSTHDGASGAEAGEEDAVDEDAEELAGEESPANEARPQSSSGSPVPAGTDSLPQHVAVSPQPEPEKHTVEDTPAPGSHTQRKAVAGPDDGASAASFTTVVDDVPAPAPRSEATPVTETRAVVQNPISALITLPLRIIGEVLSAFVGGPNTPSGENPLVLGILAFVRRQFSTFERTFSNNAPVITGAQVDENTDGTFTITVDIDGEDAQASDPDGDALTFSATGGPEGTIEKTGANTFRYTPGADFDGDDVITITASDPGGLFGINRKTATVAVDIEAGEDDPTQPEDPDPPTQQDDGTVEQTLQFDPAEVVHVTIAPGFEPKYYIYEETYNEETGEYELILTPTQAGMLRAALGLDTTDSVGLQVTTVEAPQTVQTFSMRSMSFAAAAEEPDYVLNLPDLPSGRFVAGAPIVTSPGADDPEATNPAGTVVTDRYTYVLNSNVFSGNSTTLAVFGADPDEADYLQLVDEVELDGRALLLTQAGDRLYIAAGSTVLVIDTDDNALLDPIELDTGGGVIPVASPDGRPLYVIDQQFGRISVVDTDPANTATYHTVIDEIGVTDPPVVVDNGDGTSTGTAQFPISAAFNADGTRMYVVRNGQTYTQDGTTYEVTDFRYSGEIVTIDLTTNEVVGAPLPIQGDYGYFASSDGRYLYVPVLTMNGFDPTVFGGDISPITGSVNVIDVQDPDNPVIVAELATGNLPVNVAFSPDGSVAYVVDAGGGTVYVIDTVNQEVLDLDPVAEGVQGLVFDAEPTATLGAVFNVIASSPDGTQLFVTNFSKGTVIPLEFVRDTV</sequence>
<feature type="compositionally biased region" description="Acidic residues" evidence="1">
    <location>
        <begin position="369"/>
        <end position="380"/>
    </location>
</feature>
<feature type="region of interest" description="Disordered" evidence="1">
    <location>
        <begin position="26"/>
        <end position="184"/>
    </location>
</feature>
<reference evidence="4" key="1">
    <citation type="submission" date="2016-09" db="EMBL/GenBank/DDBJ databases">
        <authorList>
            <person name="Greninger A.L."/>
            <person name="Jerome K.R."/>
            <person name="Mcnair B."/>
            <person name="Wallis C."/>
            <person name="Fang F."/>
        </authorList>
    </citation>
    <scope>NUCLEOTIDE SEQUENCE [LARGE SCALE GENOMIC DNA]</scope>
    <source>
        <strain evidence="4">M6</strain>
    </source>
</reference>
<proteinExistence type="predicted"/>
<dbReference type="Proteomes" id="UP000094053">
    <property type="component" value="Unassembled WGS sequence"/>
</dbReference>
<feature type="region of interest" description="Disordered" evidence="1">
    <location>
        <begin position="369"/>
        <end position="389"/>
    </location>
</feature>
<keyword evidence="4" id="KW-1185">Reference proteome</keyword>
<dbReference type="SUPFAM" id="SSF50969">
    <property type="entry name" value="YVTN repeat-like/Quinoprotein amine dehydrogenase"/>
    <property type="match status" value="1"/>
</dbReference>
<dbReference type="EMBL" id="MIHA01000004">
    <property type="protein sequence ID" value="ODQ91048.1"/>
    <property type="molecule type" value="Genomic_DNA"/>
</dbReference>
<dbReference type="OrthoDB" id="1253390at2"/>
<dbReference type="InterPro" id="IPR011044">
    <property type="entry name" value="Quino_amine_DH_bsu"/>
</dbReference>
<dbReference type="Gene3D" id="2.60.40.2810">
    <property type="match status" value="1"/>
</dbReference>
<dbReference type="Gene3D" id="2.130.10.10">
    <property type="entry name" value="YVTN repeat-like/Quinoprotein amine dehydrogenase"/>
    <property type="match status" value="2"/>
</dbReference>
<dbReference type="AlphaFoldDB" id="A0A1E3RMH0"/>
<organism evidence="3 4">
    <name type="scientific">Mycolicibacterium flavescens</name>
    <name type="common">Mycobacterium flavescens</name>
    <dbReference type="NCBI Taxonomy" id="1776"/>
    <lineage>
        <taxon>Bacteria</taxon>
        <taxon>Bacillati</taxon>
        <taxon>Actinomycetota</taxon>
        <taxon>Actinomycetes</taxon>
        <taxon>Mycobacteriales</taxon>
        <taxon>Mycobacteriaceae</taxon>
        <taxon>Mycolicibacterium</taxon>
    </lineage>
</organism>
<feature type="signal peptide" evidence="2">
    <location>
        <begin position="1"/>
        <end position="24"/>
    </location>
</feature>
<evidence type="ECO:0000313" key="4">
    <source>
        <dbReference type="Proteomes" id="UP000094053"/>
    </source>
</evidence>
<gene>
    <name evidence="3" type="ORF">BHQ18_06485</name>
</gene>
<feature type="compositionally biased region" description="Low complexity" evidence="1">
    <location>
        <begin position="37"/>
        <end position="49"/>
    </location>
</feature>
<dbReference type="PANTHER" id="PTHR47197">
    <property type="entry name" value="PROTEIN NIRF"/>
    <property type="match status" value="1"/>
</dbReference>
<dbReference type="InterPro" id="IPR051200">
    <property type="entry name" value="Host-pathogen_enzymatic-act"/>
</dbReference>
<comment type="caution">
    <text evidence="3">The sequence shown here is derived from an EMBL/GenBank/DDBJ whole genome shotgun (WGS) entry which is preliminary data.</text>
</comment>
<dbReference type="InterPro" id="IPR015943">
    <property type="entry name" value="WD40/YVTN_repeat-like_dom_sf"/>
</dbReference>
<evidence type="ECO:0000313" key="3">
    <source>
        <dbReference type="EMBL" id="ODQ91048.1"/>
    </source>
</evidence>
<accession>A0A1E3RMH0</accession>
<protein>
    <recommendedName>
        <fullName evidence="5">Cadherin domain-containing protein</fullName>
    </recommendedName>
</protein>
<feature type="compositionally biased region" description="Polar residues" evidence="1">
    <location>
        <begin position="50"/>
        <end position="62"/>
    </location>
</feature>
<feature type="chain" id="PRO_5038576161" description="Cadherin domain-containing protein" evidence="2">
    <location>
        <begin position="25"/>
        <end position="881"/>
    </location>
</feature>
<dbReference type="STRING" id="1776.BHQ18_06485"/>
<name>A0A1E3RMH0_MYCFV</name>
<feature type="compositionally biased region" description="Acidic residues" evidence="1">
    <location>
        <begin position="103"/>
        <end position="118"/>
    </location>
</feature>
<evidence type="ECO:0008006" key="5">
    <source>
        <dbReference type="Google" id="ProtNLM"/>
    </source>
</evidence>
<keyword evidence="2" id="KW-0732">Signal</keyword>
<dbReference type="RefSeq" id="WP_069412782.1">
    <property type="nucleotide sequence ID" value="NZ_JACKUL010000024.1"/>
</dbReference>
<evidence type="ECO:0000256" key="2">
    <source>
        <dbReference type="SAM" id="SignalP"/>
    </source>
</evidence>
<dbReference type="PANTHER" id="PTHR47197:SF3">
    <property type="entry name" value="DIHYDRO-HEME D1 DEHYDROGENASE"/>
    <property type="match status" value="1"/>
</dbReference>